<geneLocation type="plasmid" evidence="9">
    <name>pdfi2</name>
</geneLocation>
<keyword evidence="4" id="KW-0949">S-adenosyl-L-methionine</keyword>
<dbReference type="Pfam" id="PF02602">
    <property type="entry name" value="HEM4"/>
    <property type="match status" value="1"/>
</dbReference>
<dbReference type="InterPro" id="IPR050161">
    <property type="entry name" value="Siro_Cobalamin_biosynth"/>
</dbReference>
<dbReference type="FunFam" id="3.40.1010.10:FF:000001">
    <property type="entry name" value="Siroheme synthase"/>
    <property type="match status" value="1"/>
</dbReference>
<dbReference type="InterPro" id="IPR035996">
    <property type="entry name" value="4pyrrol_Methylase_sf"/>
</dbReference>
<evidence type="ECO:0000259" key="7">
    <source>
        <dbReference type="Pfam" id="PF02602"/>
    </source>
</evidence>
<dbReference type="PANTHER" id="PTHR45790:SF3">
    <property type="entry name" value="S-ADENOSYL-L-METHIONINE-DEPENDENT UROPORPHYRINOGEN III METHYLTRANSFERASE, CHLOROPLASTIC"/>
    <property type="match status" value="1"/>
</dbReference>
<dbReference type="PANTHER" id="PTHR45790">
    <property type="entry name" value="SIROHEME SYNTHASE-RELATED"/>
    <property type="match status" value="1"/>
</dbReference>
<dbReference type="EMBL" id="CP021083">
    <property type="protein sequence ID" value="ASN82904.1"/>
    <property type="molecule type" value="Genomic_DNA"/>
</dbReference>
<dbReference type="Gene3D" id="3.30.950.10">
    <property type="entry name" value="Methyltransferase, Cobalt-precorrin-4 Transmethylase, Domain 2"/>
    <property type="match status" value="1"/>
</dbReference>
<protein>
    <recommendedName>
        <fullName evidence="1">uroporphyrinogen-III C-methyltransferase</fullName>
        <ecNumber evidence="1">2.1.1.107</ecNumber>
    </recommendedName>
</protein>
<dbReference type="InterPro" id="IPR014776">
    <property type="entry name" value="4pyrrole_Mease_sub2"/>
</dbReference>
<dbReference type="Pfam" id="PF00590">
    <property type="entry name" value="TP_methylase"/>
    <property type="match status" value="1"/>
</dbReference>
<dbReference type="PROSITE" id="PS00839">
    <property type="entry name" value="SUMT_1"/>
    <property type="match status" value="1"/>
</dbReference>
<dbReference type="EC" id="2.1.1.107" evidence="1"/>
<dbReference type="Gene3D" id="3.40.1010.10">
    <property type="entry name" value="Cobalt-precorrin-4 Transmethylase, Domain 1"/>
    <property type="match status" value="1"/>
</dbReference>
<evidence type="ECO:0000256" key="2">
    <source>
        <dbReference type="ARBA" id="ARBA00022603"/>
    </source>
</evidence>
<feature type="domain" description="Tetrapyrrole methylase" evidence="6">
    <location>
        <begin position="11"/>
        <end position="218"/>
    </location>
</feature>
<proteinExistence type="predicted"/>
<dbReference type="GO" id="GO:0019354">
    <property type="term" value="P:siroheme biosynthetic process"/>
    <property type="evidence" value="ECO:0007669"/>
    <property type="project" value="InterPro"/>
</dbReference>
<keyword evidence="8" id="KW-0614">Plasmid</keyword>
<dbReference type="SUPFAM" id="SSF69618">
    <property type="entry name" value="HemD-like"/>
    <property type="match status" value="1"/>
</dbReference>
<reference evidence="8 9" key="1">
    <citation type="submission" date="2017-05" db="EMBL/GenBank/DDBJ databases">
        <title>The complete genome sequence of Deinococcus ficus isolated from the rhizosphere of the Ficus religiosa L. in Taiwan.</title>
        <authorList>
            <person name="Wu K.-M."/>
            <person name="Liao T.-L."/>
            <person name="Liu Y.-M."/>
            <person name="Young C.-C."/>
            <person name="Tsai S.-F."/>
        </authorList>
    </citation>
    <scope>NUCLEOTIDE SEQUENCE [LARGE SCALE GENOMIC DNA]</scope>
    <source>
        <strain evidence="8 9">CC-FR2-10</strain>
        <plasmid evidence="9">pdfi2</plasmid>
    </source>
</reference>
<dbReference type="InterPro" id="IPR006366">
    <property type="entry name" value="CobA/CysG_C"/>
</dbReference>
<dbReference type="GO" id="GO:0004852">
    <property type="term" value="F:uroporphyrinogen-III synthase activity"/>
    <property type="evidence" value="ECO:0007669"/>
    <property type="project" value="InterPro"/>
</dbReference>
<feature type="domain" description="Tetrapyrrole biosynthesis uroporphyrinogen III synthase" evidence="7">
    <location>
        <begin position="284"/>
        <end position="498"/>
    </location>
</feature>
<dbReference type="NCBIfam" id="TIGR01469">
    <property type="entry name" value="cobA_cysG_Cterm"/>
    <property type="match status" value="1"/>
</dbReference>
<keyword evidence="3 8" id="KW-0808">Transferase</keyword>
<dbReference type="Gene3D" id="3.40.50.10090">
    <property type="match status" value="2"/>
</dbReference>
<evidence type="ECO:0000313" key="8">
    <source>
        <dbReference type="EMBL" id="ASN82904.1"/>
    </source>
</evidence>
<dbReference type="Proteomes" id="UP000259030">
    <property type="component" value="Plasmid pDFI2"/>
</dbReference>
<evidence type="ECO:0000256" key="3">
    <source>
        <dbReference type="ARBA" id="ARBA00022679"/>
    </source>
</evidence>
<evidence type="ECO:0000256" key="1">
    <source>
        <dbReference type="ARBA" id="ARBA00012162"/>
    </source>
</evidence>
<keyword evidence="5" id="KW-0627">Porphyrin biosynthesis</keyword>
<dbReference type="STRING" id="317577.GCA_000419625_03488"/>
<dbReference type="InterPro" id="IPR003043">
    <property type="entry name" value="Uropor_MeTrfase_CS"/>
</dbReference>
<dbReference type="InterPro" id="IPR014777">
    <property type="entry name" value="4pyrrole_Mease_sub1"/>
</dbReference>
<dbReference type="CDD" id="cd06578">
    <property type="entry name" value="HemD"/>
    <property type="match status" value="1"/>
</dbReference>
<keyword evidence="9" id="KW-1185">Reference proteome</keyword>
<evidence type="ECO:0000256" key="5">
    <source>
        <dbReference type="ARBA" id="ARBA00023244"/>
    </source>
</evidence>
<dbReference type="InterPro" id="IPR000878">
    <property type="entry name" value="4pyrrol_Mease"/>
</dbReference>
<dbReference type="RefSeq" id="WP_027462372.1">
    <property type="nucleotide sequence ID" value="NZ_CP021083.1"/>
</dbReference>
<evidence type="ECO:0000313" key="9">
    <source>
        <dbReference type="Proteomes" id="UP000259030"/>
    </source>
</evidence>
<organism evidence="8 9">
    <name type="scientific">Deinococcus ficus</name>
    <dbReference type="NCBI Taxonomy" id="317577"/>
    <lineage>
        <taxon>Bacteria</taxon>
        <taxon>Thermotogati</taxon>
        <taxon>Deinococcota</taxon>
        <taxon>Deinococci</taxon>
        <taxon>Deinococcales</taxon>
        <taxon>Deinococcaceae</taxon>
        <taxon>Deinococcus</taxon>
    </lineage>
</organism>
<accession>A0A221T1Y2</accession>
<dbReference type="KEGG" id="dfc:DFI_17090"/>
<dbReference type="InterPro" id="IPR036108">
    <property type="entry name" value="4pyrrol_syn_uPrphyn_synt_sf"/>
</dbReference>
<evidence type="ECO:0000256" key="4">
    <source>
        <dbReference type="ARBA" id="ARBA00022691"/>
    </source>
</evidence>
<evidence type="ECO:0000259" key="6">
    <source>
        <dbReference type="Pfam" id="PF00590"/>
    </source>
</evidence>
<dbReference type="AlphaFoldDB" id="A0A221T1Y2"/>
<dbReference type="GO" id="GO:0004851">
    <property type="term" value="F:uroporphyrin-III C-methyltransferase activity"/>
    <property type="evidence" value="ECO:0007669"/>
    <property type="project" value="UniProtKB-EC"/>
</dbReference>
<dbReference type="CDD" id="cd11642">
    <property type="entry name" value="SUMT"/>
    <property type="match status" value="1"/>
</dbReference>
<dbReference type="FunFam" id="3.30.950.10:FF:000001">
    <property type="entry name" value="Siroheme synthase"/>
    <property type="match status" value="1"/>
</dbReference>
<sequence>MTPALPPVPFVSLIGAGPGDPGLLTLRAAERLREADVVLFDALANPDLLALCPQAERLDVGKRGFLPSMGQEDINALLVSRALDRGGQRVVRLKGGDPFVFGRGGEEALACAAAGVPCEVVPGISSAVAAAAYAGIPVTHRGVARSFAVLTGTDRQGPAAYAALGGADTLVFLMAVKHLEQIAADLIASGRDAATPAATIQWASTPEQRVVSGTLADIAGKVRAAGLGAPAVTVVGEVVRLREQLDWFLPEALGGGGALPARSAGPLSGVQVAVTRTRAGTDSALAGLLSAQGAQVSEIPLVRFTPTGDRRALVGALTGFTGWVLLSSEQAANALMDALLAEGRDARVLSGARIAAAGAGTARALAARGLRADFVPSPSGTGPLGAGLPAQPGELALHVGSQEPDAELEAALAARGIGYHALEAFRVEPAELSAGQRAQLEAAQVVTLASSAGARSLAQVAGTGFTAAVIGPQTERAARAAGFTRLFTAHEATLEGLTDAVRRAWRQGA</sequence>
<dbReference type="InterPro" id="IPR003754">
    <property type="entry name" value="4pyrrol_synth_uPrphyn_synth"/>
</dbReference>
<dbReference type="NCBIfam" id="NF004790">
    <property type="entry name" value="PRK06136.1"/>
    <property type="match status" value="1"/>
</dbReference>
<dbReference type="SUPFAM" id="SSF53790">
    <property type="entry name" value="Tetrapyrrole methylase"/>
    <property type="match status" value="1"/>
</dbReference>
<dbReference type="GO" id="GO:0032259">
    <property type="term" value="P:methylation"/>
    <property type="evidence" value="ECO:0007669"/>
    <property type="project" value="UniProtKB-KW"/>
</dbReference>
<keyword evidence="2 8" id="KW-0489">Methyltransferase</keyword>
<gene>
    <name evidence="8" type="ORF">DFI_17090</name>
</gene>
<name>A0A221T1Y2_9DEIO</name>